<evidence type="ECO:0000256" key="12">
    <source>
        <dbReference type="ARBA" id="ARBA00023316"/>
    </source>
</evidence>
<comment type="cofactor">
    <cofactor evidence="16">
        <name>Mg(2+)</name>
        <dbReference type="ChEBI" id="CHEBI:18420"/>
    </cofactor>
    <cofactor evidence="16">
        <name>Mn(2+)</name>
        <dbReference type="ChEBI" id="CHEBI:29035"/>
    </cofactor>
    <text evidence="16">Binds 2 magnesium or manganese ions per subunit.</text>
</comment>
<dbReference type="GO" id="GO:0046872">
    <property type="term" value="F:metal ion binding"/>
    <property type="evidence" value="ECO:0007669"/>
    <property type="project" value="UniProtKB-KW"/>
</dbReference>
<evidence type="ECO:0000256" key="17">
    <source>
        <dbReference type="PROSITE-ProRule" id="PRU00409"/>
    </source>
</evidence>
<dbReference type="RefSeq" id="WP_092437363.1">
    <property type="nucleotide sequence ID" value="NZ_FMYP01000020.1"/>
</dbReference>
<dbReference type="GO" id="GO:0005524">
    <property type="term" value="F:ATP binding"/>
    <property type="evidence" value="ECO:0007669"/>
    <property type="project" value="UniProtKB-UniRule"/>
</dbReference>
<evidence type="ECO:0000256" key="16">
    <source>
        <dbReference type="PIRSR" id="PIRSR039102-3"/>
    </source>
</evidence>
<dbReference type="Gene3D" id="3.40.50.20">
    <property type="match status" value="1"/>
</dbReference>
<protein>
    <recommendedName>
        <fullName evidence="4 14">D-alanine--D-alanine ligase</fullName>
        <ecNumber evidence="4 14">6.3.2.4</ecNumber>
    </recommendedName>
    <alternativeName>
        <fullName evidence="14">D-Ala-D-Ala ligase</fullName>
    </alternativeName>
    <alternativeName>
        <fullName evidence="14">D-alanylalanine synthetase</fullName>
    </alternativeName>
</protein>
<comment type="catalytic activity">
    <reaction evidence="13 14">
        <text>2 D-alanine + ATP = D-alanyl-D-alanine + ADP + phosphate + H(+)</text>
        <dbReference type="Rhea" id="RHEA:11224"/>
        <dbReference type="ChEBI" id="CHEBI:15378"/>
        <dbReference type="ChEBI" id="CHEBI:30616"/>
        <dbReference type="ChEBI" id="CHEBI:43474"/>
        <dbReference type="ChEBI" id="CHEBI:57416"/>
        <dbReference type="ChEBI" id="CHEBI:57822"/>
        <dbReference type="ChEBI" id="CHEBI:456216"/>
        <dbReference type="EC" id="6.3.2.4"/>
    </reaction>
</comment>
<feature type="binding site" evidence="16">
    <location>
        <position position="288"/>
    </location>
    <ligand>
        <name>Mg(2+)</name>
        <dbReference type="ChEBI" id="CHEBI:18420"/>
        <label>2</label>
    </ligand>
</feature>
<feature type="binding site" evidence="16">
    <location>
        <position position="290"/>
    </location>
    <ligand>
        <name>Mg(2+)</name>
        <dbReference type="ChEBI" id="CHEBI:18420"/>
        <label>2</label>
    </ligand>
</feature>
<dbReference type="EC" id="6.3.2.4" evidence="4 14"/>
<dbReference type="HAMAP" id="MF_00047">
    <property type="entry name" value="Dala_Dala_lig"/>
    <property type="match status" value="1"/>
</dbReference>
<comment type="pathway">
    <text evidence="14">Cell wall biogenesis; peptidoglycan biosynthesis.</text>
</comment>
<evidence type="ECO:0000256" key="5">
    <source>
        <dbReference type="ARBA" id="ARBA00022490"/>
    </source>
</evidence>
<evidence type="ECO:0000256" key="13">
    <source>
        <dbReference type="ARBA" id="ARBA00047614"/>
    </source>
</evidence>
<evidence type="ECO:0000256" key="10">
    <source>
        <dbReference type="ARBA" id="ARBA00022960"/>
    </source>
</evidence>
<dbReference type="GO" id="GO:0008360">
    <property type="term" value="P:regulation of cell shape"/>
    <property type="evidence" value="ECO:0007669"/>
    <property type="project" value="UniProtKB-KW"/>
</dbReference>
<dbReference type="NCBIfam" id="NF002378">
    <property type="entry name" value="PRK01372.1"/>
    <property type="match status" value="1"/>
</dbReference>
<dbReference type="AlphaFoldDB" id="A0A1G6JJ56"/>
<keyword evidence="6 14" id="KW-0436">Ligase</keyword>
<evidence type="ECO:0000256" key="7">
    <source>
        <dbReference type="ARBA" id="ARBA00022723"/>
    </source>
</evidence>
<dbReference type="Pfam" id="PF07478">
    <property type="entry name" value="Dala_Dala_lig_C"/>
    <property type="match status" value="1"/>
</dbReference>
<dbReference type="InterPro" id="IPR011095">
    <property type="entry name" value="Dala_Dala_lig_C"/>
</dbReference>
<dbReference type="GO" id="GO:0009252">
    <property type="term" value="P:peptidoglycan biosynthetic process"/>
    <property type="evidence" value="ECO:0007669"/>
    <property type="project" value="UniProtKB-UniRule"/>
</dbReference>
<feature type="active site" evidence="15">
    <location>
        <position position="165"/>
    </location>
</feature>
<dbReference type="GO" id="GO:0005737">
    <property type="term" value="C:cytoplasm"/>
    <property type="evidence" value="ECO:0007669"/>
    <property type="project" value="UniProtKB-SubCell"/>
</dbReference>
<keyword evidence="5 14" id="KW-0963">Cytoplasm</keyword>
<evidence type="ECO:0000256" key="3">
    <source>
        <dbReference type="ARBA" id="ARBA00010871"/>
    </source>
</evidence>
<dbReference type="InterPro" id="IPR013815">
    <property type="entry name" value="ATP_grasp_subdomain_1"/>
</dbReference>
<dbReference type="SUPFAM" id="SSF52440">
    <property type="entry name" value="PreATP-grasp domain"/>
    <property type="match status" value="1"/>
</dbReference>
<dbReference type="SUPFAM" id="SSF56059">
    <property type="entry name" value="Glutathione synthetase ATP-binding domain-like"/>
    <property type="match status" value="1"/>
</dbReference>
<evidence type="ECO:0000259" key="18">
    <source>
        <dbReference type="PROSITE" id="PS50975"/>
    </source>
</evidence>
<dbReference type="PROSITE" id="PS00844">
    <property type="entry name" value="DALA_DALA_LIGASE_2"/>
    <property type="match status" value="1"/>
</dbReference>
<dbReference type="Proteomes" id="UP000199452">
    <property type="component" value="Unassembled WGS sequence"/>
</dbReference>
<dbReference type="InterPro" id="IPR005905">
    <property type="entry name" value="D_ala_D_ala"/>
</dbReference>
<dbReference type="PROSITE" id="PS00843">
    <property type="entry name" value="DALA_DALA_LIGASE_1"/>
    <property type="match status" value="1"/>
</dbReference>
<keyword evidence="7 16" id="KW-0479">Metal-binding</keyword>
<dbReference type="OrthoDB" id="9813261at2"/>
<dbReference type="InterPro" id="IPR011127">
    <property type="entry name" value="Dala_Dala_lig_N"/>
</dbReference>
<evidence type="ECO:0000313" key="19">
    <source>
        <dbReference type="EMBL" id="SDC18485.1"/>
    </source>
</evidence>
<dbReference type="PIRSF" id="PIRSF039102">
    <property type="entry name" value="Ddl/VanB"/>
    <property type="match status" value="1"/>
</dbReference>
<comment type="function">
    <text evidence="14">Cell wall formation.</text>
</comment>
<name>A0A1G6JJ56_9BACT</name>
<evidence type="ECO:0000256" key="15">
    <source>
        <dbReference type="PIRSR" id="PIRSR039102-1"/>
    </source>
</evidence>
<evidence type="ECO:0000313" key="20">
    <source>
        <dbReference type="Proteomes" id="UP000199452"/>
    </source>
</evidence>
<evidence type="ECO:0000256" key="1">
    <source>
        <dbReference type="ARBA" id="ARBA00001936"/>
    </source>
</evidence>
<dbReference type="NCBIfam" id="TIGR01205">
    <property type="entry name" value="D_ala_D_alaTIGR"/>
    <property type="match status" value="1"/>
</dbReference>
<evidence type="ECO:0000256" key="4">
    <source>
        <dbReference type="ARBA" id="ARBA00012216"/>
    </source>
</evidence>
<dbReference type="EMBL" id="FMYP01000020">
    <property type="protein sequence ID" value="SDC18485.1"/>
    <property type="molecule type" value="Genomic_DNA"/>
</dbReference>
<evidence type="ECO:0000256" key="2">
    <source>
        <dbReference type="ARBA" id="ARBA00004496"/>
    </source>
</evidence>
<keyword evidence="8 17" id="KW-0547">Nucleotide-binding</keyword>
<keyword evidence="10 14" id="KW-0133">Cell shape</keyword>
<evidence type="ECO:0000256" key="14">
    <source>
        <dbReference type="HAMAP-Rule" id="MF_00047"/>
    </source>
</evidence>
<dbReference type="STRING" id="1640674.SAMN05216323_102029"/>
<dbReference type="GO" id="GO:0071555">
    <property type="term" value="P:cell wall organization"/>
    <property type="evidence" value="ECO:0007669"/>
    <property type="project" value="UniProtKB-KW"/>
</dbReference>
<keyword evidence="16" id="KW-0464">Manganese</keyword>
<dbReference type="InterPro" id="IPR011761">
    <property type="entry name" value="ATP-grasp"/>
</dbReference>
<dbReference type="InterPro" id="IPR000291">
    <property type="entry name" value="D-Ala_lig_Van_CS"/>
</dbReference>
<evidence type="ECO:0000256" key="11">
    <source>
        <dbReference type="ARBA" id="ARBA00022984"/>
    </source>
</evidence>
<feature type="active site" evidence="15">
    <location>
        <position position="15"/>
    </location>
</feature>
<dbReference type="Pfam" id="PF01820">
    <property type="entry name" value="Dala_Dala_lig_N"/>
    <property type="match status" value="1"/>
</dbReference>
<dbReference type="Gene3D" id="3.30.1490.20">
    <property type="entry name" value="ATP-grasp fold, A domain"/>
    <property type="match status" value="1"/>
</dbReference>
<evidence type="ECO:0000256" key="6">
    <source>
        <dbReference type="ARBA" id="ARBA00022598"/>
    </source>
</evidence>
<reference evidence="19 20" key="1">
    <citation type="submission" date="2016-09" db="EMBL/GenBank/DDBJ databases">
        <authorList>
            <person name="Capua I."/>
            <person name="De Benedictis P."/>
            <person name="Joannis T."/>
            <person name="Lombin L.H."/>
            <person name="Cattoli G."/>
        </authorList>
    </citation>
    <scope>NUCLEOTIDE SEQUENCE [LARGE SCALE GENOMIC DNA]</scope>
    <source>
        <strain evidence="19 20">A7P-90m</strain>
    </source>
</reference>
<dbReference type="Gene3D" id="3.30.470.20">
    <property type="entry name" value="ATP-grasp fold, B domain"/>
    <property type="match status" value="1"/>
</dbReference>
<comment type="cofactor">
    <cofactor evidence="1">
        <name>Mn(2+)</name>
        <dbReference type="ChEBI" id="CHEBI:29035"/>
    </cofactor>
</comment>
<dbReference type="InterPro" id="IPR016185">
    <property type="entry name" value="PreATP-grasp_dom_sf"/>
</dbReference>
<proteinExistence type="inferred from homology"/>
<organism evidence="19 20">
    <name type="scientific">Williamwhitmania taraxaci</name>
    <dbReference type="NCBI Taxonomy" id="1640674"/>
    <lineage>
        <taxon>Bacteria</taxon>
        <taxon>Pseudomonadati</taxon>
        <taxon>Bacteroidota</taxon>
        <taxon>Bacteroidia</taxon>
        <taxon>Bacteroidales</taxon>
        <taxon>Williamwhitmaniaceae</taxon>
        <taxon>Williamwhitmania</taxon>
    </lineage>
</organism>
<comment type="subcellular location">
    <subcellularLocation>
        <location evidence="2 14">Cytoplasm</location>
    </subcellularLocation>
</comment>
<keyword evidence="12 14" id="KW-0961">Cell wall biogenesis/degradation</keyword>
<dbReference type="PANTHER" id="PTHR23132">
    <property type="entry name" value="D-ALANINE--D-ALANINE LIGASE"/>
    <property type="match status" value="1"/>
</dbReference>
<sequence length="328" mass="36225">MIKNIAILAGGDSSEWVISVQSAAQICEVIDPEKYAAYTIAVKGSTWTMTDAVGNEHHIDKNDFSLRLDGHKLTFDCALIAIHGTPGENGILQSYFELIGIPYTTCGVGTSAITFNKFATKTFARETNIHLARHYLARKNVTIDANEVINAVGLPCFVKPNQGGSSFGVTKVKSVDMLPQALVDGFAEDNEVLIEEFIQGIELTCGVYKSKAHNLVMPVTEIASKKEFFDYEAKYTPGMCDEITPARISPEVTELVQNSASMLYDWFGCKGIVRVDFIYSNNNLYLLEVNTTPGMSKNSIIPQQVRQMGLTMSEVWGWVIEDSILLKR</sequence>
<feature type="binding site" evidence="16">
    <location>
        <position position="276"/>
    </location>
    <ligand>
        <name>Mg(2+)</name>
        <dbReference type="ChEBI" id="CHEBI:18420"/>
        <label>1</label>
    </ligand>
</feature>
<keyword evidence="9 17" id="KW-0067">ATP-binding</keyword>
<dbReference type="PROSITE" id="PS50975">
    <property type="entry name" value="ATP_GRASP"/>
    <property type="match status" value="1"/>
</dbReference>
<keyword evidence="20" id="KW-1185">Reference proteome</keyword>
<dbReference type="GO" id="GO:0008716">
    <property type="term" value="F:D-alanine-D-alanine ligase activity"/>
    <property type="evidence" value="ECO:0007669"/>
    <property type="project" value="UniProtKB-UniRule"/>
</dbReference>
<feature type="binding site" evidence="16">
    <location>
        <position position="288"/>
    </location>
    <ligand>
        <name>Mg(2+)</name>
        <dbReference type="ChEBI" id="CHEBI:18420"/>
        <label>1</label>
    </ligand>
</feature>
<feature type="domain" description="ATP-grasp" evidence="18">
    <location>
        <begin position="121"/>
        <end position="321"/>
    </location>
</feature>
<comment type="similarity">
    <text evidence="3 14">Belongs to the D-alanine--D-alanine ligase family.</text>
</comment>
<evidence type="ECO:0000256" key="8">
    <source>
        <dbReference type="ARBA" id="ARBA00022741"/>
    </source>
</evidence>
<keyword evidence="16" id="KW-0460">Magnesium</keyword>
<accession>A0A1G6JJ56</accession>
<dbReference type="NCBIfam" id="NF002527">
    <property type="entry name" value="PRK01966.1-3"/>
    <property type="match status" value="1"/>
</dbReference>
<evidence type="ECO:0000256" key="9">
    <source>
        <dbReference type="ARBA" id="ARBA00022840"/>
    </source>
</evidence>
<keyword evidence="11 14" id="KW-0573">Peptidoglycan synthesis</keyword>
<dbReference type="PANTHER" id="PTHR23132:SF23">
    <property type="entry name" value="D-ALANINE--D-ALANINE LIGASE B"/>
    <property type="match status" value="1"/>
</dbReference>
<dbReference type="UniPathway" id="UPA00219"/>
<gene>
    <name evidence="14" type="primary">ddl</name>
    <name evidence="19" type="ORF">SAMN05216323_102029</name>
</gene>
<feature type="active site" evidence="15">
    <location>
        <position position="299"/>
    </location>
</feature>